<evidence type="ECO:0000256" key="5">
    <source>
        <dbReference type="ARBA" id="ARBA00015719"/>
    </source>
</evidence>
<feature type="chain" id="PRO_5045691218" description="Cyanophycinase" evidence="9">
    <location>
        <begin position="24"/>
        <end position="433"/>
    </location>
</feature>
<organism evidence="10 11">
    <name type="scientific">Piscinibacterium candidicorallinum</name>
    <dbReference type="NCBI Taxonomy" id="1793872"/>
    <lineage>
        <taxon>Bacteria</taxon>
        <taxon>Pseudomonadati</taxon>
        <taxon>Pseudomonadota</taxon>
        <taxon>Betaproteobacteria</taxon>
        <taxon>Burkholderiales</taxon>
        <taxon>Piscinibacterium</taxon>
    </lineage>
</organism>
<dbReference type="NCBIfam" id="TIGR02069">
    <property type="entry name" value="cyanophycinase"/>
    <property type="match status" value="1"/>
</dbReference>
<dbReference type="GO" id="GO:0008241">
    <property type="term" value="F:peptidyl-dipeptidase activity"/>
    <property type="evidence" value="ECO:0007669"/>
    <property type="project" value="UniProtKB-EC"/>
</dbReference>
<dbReference type="InterPro" id="IPR005320">
    <property type="entry name" value="Peptidase_S51"/>
</dbReference>
<dbReference type="PANTHER" id="PTHR36175">
    <property type="entry name" value="CYANOPHYCINASE"/>
    <property type="match status" value="1"/>
</dbReference>
<evidence type="ECO:0000313" key="11">
    <source>
        <dbReference type="Proteomes" id="UP001595556"/>
    </source>
</evidence>
<accession>A0ABV7H599</accession>
<evidence type="ECO:0000256" key="7">
    <source>
        <dbReference type="ARBA" id="ARBA00022801"/>
    </source>
</evidence>
<dbReference type="PANTHER" id="PTHR36175:SF1">
    <property type="entry name" value="CYANOPHYCINASE"/>
    <property type="match status" value="1"/>
</dbReference>
<dbReference type="InterPro" id="IPR011811">
    <property type="entry name" value="Peptidase_S51_cyanophycinase"/>
</dbReference>
<keyword evidence="7 10" id="KW-0378">Hydrolase</keyword>
<comment type="caution">
    <text evidence="10">The sequence shown here is derived from an EMBL/GenBank/DDBJ whole genome shotgun (WGS) entry which is preliminary data.</text>
</comment>
<keyword evidence="6" id="KW-0645">Protease</keyword>
<evidence type="ECO:0000256" key="1">
    <source>
        <dbReference type="ARBA" id="ARBA00001092"/>
    </source>
</evidence>
<comment type="catalytic activity">
    <reaction evidence="1">
        <text>[L-4-(L-arginin-2-N-yl)aspartate](n) + H2O = [L-4-(L-arginin-2-N-yl)aspartate](n-1) + L-4-(L-arginin-2-N-yl)aspartate</text>
        <dbReference type="Rhea" id="RHEA:12845"/>
        <dbReference type="Rhea" id="RHEA-COMP:13728"/>
        <dbReference type="Rhea" id="RHEA-COMP:13734"/>
        <dbReference type="ChEBI" id="CHEBI:15377"/>
        <dbReference type="ChEBI" id="CHEBI:137986"/>
        <dbReference type="ChEBI" id="CHEBI:137991"/>
        <dbReference type="EC" id="3.4.15.6"/>
    </reaction>
</comment>
<keyword evidence="10" id="KW-0121">Carboxypeptidase</keyword>
<dbReference type="Gene3D" id="3.40.50.880">
    <property type="match status" value="1"/>
</dbReference>
<reference evidence="11" key="1">
    <citation type="journal article" date="2019" name="Int. J. Syst. Evol. Microbiol.">
        <title>The Global Catalogue of Microorganisms (GCM) 10K type strain sequencing project: providing services to taxonomists for standard genome sequencing and annotation.</title>
        <authorList>
            <consortium name="The Broad Institute Genomics Platform"/>
            <consortium name="The Broad Institute Genome Sequencing Center for Infectious Disease"/>
            <person name="Wu L."/>
            <person name="Ma J."/>
        </authorList>
    </citation>
    <scope>NUCLEOTIDE SEQUENCE [LARGE SCALE GENOMIC DNA]</scope>
    <source>
        <strain evidence="11">KCTC 52168</strain>
    </source>
</reference>
<feature type="signal peptide" evidence="9">
    <location>
        <begin position="1"/>
        <end position="23"/>
    </location>
</feature>
<keyword evidence="9" id="KW-0732">Signal</keyword>
<evidence type="ECO:0000256" key="8">
    <source>
        <dbReference type="ARBA" id="ARBA00022825"/>
    </source>
</evidence>
<dbReference type="GO" id="GO:0004180">
    <property type="term" value="F:carboxypeptidase activity"/>
    <property type="evidence" value="ECO:0007669"/>
    <property type="project" value="UniProtKB-KW"/>
</dbReference>
<comment type="similarity">
    <text evidence="3">Belongs to the peptidase S51 family.</text>
</comment>
<comment type="function">
    <text evidence="2">Exopeptidase that catalyzes the hydrolytic cleavage of multi-L-arginyl-poly-L-aspartic acid (cyanophycin; a water-insoluble reserve polymer) into aspartate-arginine dipeptides.</text>
</comment>
<dbReference type="InterPro" id="IPR029062">
    <property type="entry name" value="Class_I_gatase-like"/>
</dbReference>
<proteinExistence type="inferred from homology"/>
<keyword evidence="11" id="KW-1185">Reference proteome</keyword>
<dbReference type="EC" id="3.4.15.6" evidence="4"/>
<dbReference type="RefSeq" id="WP_377302369.1">
    <property type="nucleotide sequence ID" value="NZ_CP180191.1"/>
</dbReference>
<protein>
    <recommendedName>
        <fullName evidence="5">Cyanophycinase</fullName>
        <ecNumber evidence="4">3.4.15.6</ecNumber>
    </recommendedName>
</protein>
<dbReference type="Proteomes" id="UP001595556">
    <property type="component" value="Unassembled WGS sequence"/>
</dbReference>
<sequence length="433" mass="46254">MLRPRLIHRLLIGLSLSLSVAVAAAQAPASTPAQTLGYAVPIGGALKYDNDAVWARLVQLAGGKGARFVVFATAAGNPNRSAELTIAALQKHGAVAEHIPVAPRLKDVDLKKAVEDPALIAKVRAARGVYFTGGAQERIADTLQPGGKPTPLLQAVWDVYRAGGVVAGSSAGAAIMSTTMFRDAQDVLNVMKHGMREGKEIDRGLGFVGDALFVDQHFLKRGRFGRMLPLMQAKGYTWGIGVDEDSAAIIRGSQIEVIGTKGALLVDLSQATRNAAVAEFNIRGARLTYLDRGDRYDLSKRAITPSPQKLKDLRIDPNAADFKPYFSTDAYWPDMLGDSIIVNAMGNLLDNKQREAFGLAYSGAPAATDSKPDLGFEFRLYKGADTIGWFTGSFGGEDYTVANMLLDVTPVRMNRPLYTPLAAPGAGSAPAKR</sequence>
<name>A0ABV7H599_9BURK</name>
<evidence type="ECO:0000256" key="6">
    <source>
        <dbReference type="ARBA" id="ARBA00022670"/>
    </source>
</evidence>
<dbReference type="SUPFAM" id="SSF52317">
    <property type="entry name" value="Class I glutamine amidotransferase-like"/>
    <property type="match status" value="1"/>
</dbReference>
<evidence type="ECO:0000256" key="2">
    <source>
        <dbReference type="ARBA" id="ARBA00002039"/>
    </source>
</evidence>
<evidence type="ECO:0000256" key="3">
    <source>
        <dbReference type="ARBA" id="ARBA00006534"/>
    </source>
</evidence>
<keyword evidence="8" id="KW-0720">Serine protease</keyword>
<dbReference type="EMBL" id="JBHRTI010000003">
    <property type="protein sequence ID" value="MFC3147395.1"/>
    <property type="molecule type" value="Genomic_DNA"/>
</dbReference>
<gene>
    <name evidence="10" type="ORF">ACFOEN_07055</name>
</gene>
<evidence type="ECO:0000256" key="9">
    <source>
        <dbReference type="SAM" id="SignalP"/>
    </source>
</evidence>
<dbReference type="CDD" id="cd03145">
    <property type="entry name" value="GAT1_cyanophycinase"/>
    <property type="match status" value="1"/>
</dbReference>
<dbReference type="Pfam" id="PF03575">
    <property type="entry name" value="Peptidase_S51"/>
    <property type="match status" value="1"/>
</dbReference>
<evidence type="ECO:0000313" key="10">
    <source>
        <dbReference type="EMBL" id="MFC3147395.1"/>
    </source>
</evidence>
<evidence type="ECO:0000256" key="4">
    <source>
        <dbReference type="ARBA" id="ARBA00013115"/>
    </source>
</evidence>